<dbReference type="EMBL" id="CP076135">
    <property type="protein sequence ID" value="QWG19941.1"/>
    <property type="molecule type" value="Genomic_DNA"/>
</dbReference>
<dbReference type="PROSITE" id="PS50404">
    <property type="entry name" value="GST_NTER"/>
    <property type="match status" value="1"/>
</dbReference>
<dbReference type="GO" id="GO:0006749">
    <property type="term" value="P:glutathione metabolic process"/>
    <property type="evidence" value="ECO:0007669"/>
    <property type="project" value="TreeGrafter"/>
</dbReference>
<dbReference type="InterPro" id="IPR040079">
    <property type="entry name" value="Glutathione_S-Trfase"/>
</dbReference>
<dbReference type="Proteomes" id="UP000680805">
    <property type="component" value="Chromosome"/>
</dbReference>
<dbReference type="InterPro" id="IPR036249">
    <property type="entry name" value="Thioredoxin-like_sf"/>
</dbReference>
<evidence type="ECO:0000259" key="2">
    <source>
        <dbReference type="PROSITE" id="PS50404"/>
    </source>
</evidence>
<dbReference type="PROSITE" id="PS50405">
    <property type="entry name" value="GST_CTER"/>
    <property type="match status" value="1"/>
</dbReference>
<evidence type="ECO:0000256" key="1">
    <source>
        <dbReference type="ARBA" id="ARBA00011738"/>
    </source>
</evidence>
<comment type="subunit">
    <text evidence="1">Homodimer.</text>
</comment>
<dbReference type="AlphaFoldDB" id="A0A975NSM4"/>
<evidence type="ECO:0000313" key="4">
    <source>
        <dbReference type="EMBL" id="QWG19941.1"/>
    </source>
</evidence>
<evidence type="ECO:0000259" key="3">
    <source>
        <dbReference type="PROSITE" id="PS50405"/>
    </source>
</evidence>
<dbReference type="InterPro" id="IPR004045">
    <property type="entry name" value="Glutathione_S-Trfase_N"/>
</dbReference>
<name>A0A975NSM4_9BRAD</name>
<dbReference type="Gene3D" id="1.20.1050.10">
    <property type="match status" value="1"/>
</dbReference>
<accession>A0A975NSM4</accession>
<dbReference type="RefSeq" id="WP_215615433.1">
    <property type="nucleotide sequence ID" value="NZ_CP076135.1"/>
</dbReference>
<dbReference type="GO" id="GO:0004364">
    <property type="term" value="F:glutathione transferase activity"/>
    <property type="evidence" value="ECO:0007669"/>
    <property type="project" value="TreeGrafter"/>
</dbReference>
<dbReference type="SUPFAM" id="SSF47616">
    <property type="entry name" value="GST C-terminal domain-like"/>
    <property type="match status" value="1"/>
</dbReference>
<dbReference type="PANTHER" id="PTHR43969:SF9">
    <property type="entry name" value="GLUTATHIONE S TRANSFERASE D10, ISOFORM A-RELATED"/>
    <property type="match status" value="1"/>
</dbReference>
<dbReference type="KEGG" id="bsei:KMZ68_09010"/>
<dbReference type="InterPro" id="IPR036282">
    <property type="entry name" value="Glutathione-S-Trfase_C_sf"/>
</dbReference>
<dbReference type="Pfam" id="PF13409">
    <property type="entry name" value="GST_N_2"/>
    <property type="match status" value="1"/>
</dbReference>
<evidence type="ECO:0000313" key="5">
    <source>
        <dbReference type="Proteomes" id="UP000680805"/>
    </source>
</evidence>
<protein>
    <submittedName>
        <fullName evidence="4">Glutathione S-transferase family protein</fullName>
    </submittedName>
</protein>
<feature type="domain" description="GST N-terminal" evidence="2">
    <location>
        <begin position="1"/>
        <end position="82"/>
    </location>
</feature>
<dbReference type="PANTHER" id="PTHR43969">
    <property type="entry name" value="GLUTATHIONE S TRANSFERASE D10, ISOFORM A-RELATED"/>
    <property type="match status" value="1"/>
</dbReference>
<sequence>MALIFYCLSGSPFSWKVWLSLESKNLAYGLKLLSADAGDLRSPAFEEISPRGKVPVIVDDGFVLAESSAIVEYLEDRYSRSGATLWPRDVKARAIARRIAAESDNYVYPHVRRLVVELLMRRGQSDADVVAEAKSALVSELAAMEMAVIGPFAAGAEPCAADFALYPLMAILRRIGAMRPASDIGSAMPAGVRDWMSRMEKLPYFGKTIPPHWRQS</sequence>
<dbReference type="SFLD" id="SFLDS00019">
    <property type="entry name" value="Glutathione_Transferase_(cytos"/>
    <property type="match status" value="1"/>
</dbReference>
<dbReference type="Gene3D" id="3.40.30.10">
    <property type="entry name" value="Glutaredoxin"/>
    <property type="match status" value="1"/>
</dbReference>
<reference evidence="4" key="1">
    <citation type="submission" date="2021-06" db="EMBL/GenBank/DDBJ databases">
        <title>Bradyrhizobium sp. S2-11-2 Genome sequencing.</title>
        <authorList>
            <person name="Jin L."/>
        </authorList>
    </citation>
    <scope>NUCLEOTIDE SEQUENCE</scope>
    <source>
        <strain evidence="4">S2-11-2</strain>
    </source>
</reference>
<feature type="domain" description="GST C-terminal" evidence="3">
    <location>
        <begin position="89"/>
        <end position="216"/>
    </location>
</feature>
<dbReference type="SUPFAM" id="SSF52833">
    <property type="entry name" value="Thioredoxin-like"/>
    <property type="match status" value="1"/>
</dbReference>
<organism evidence="4 5">
    <name type="scientific">Bradyrhizobium sediminis</name>
    <dbReference type="NCBI Taxonomy" id="2840469"/>
    <lineage>
        <taxon>Bacteria</taxon>
        <taxon>Pseudomonadati</taxon>
        <taxon>Pseudomonadota</taxon>
        <taxon>Alphaproteobacteria</taxon>
        <taxon>Hyphomicrobiales</taxon>
        <taxon>Nitrobacteraceae</taxon>
        <taxon>Bradyrhizobium</taxon>
    </lineage>
</organism>
<proteinExistence type="predicted"/>
<dbReference type="CDD" id="cd00570">
    <property type="entry name" value="GST_N_family"/>
    <property type="match status" value="1"/>
</dbReference>
<dbReference type="SFLD" id="SFLDG00358">
    <property type="entry name" value="Main_(cytGST)"/>
    <property type="match status" value="1"/>
</dbReference>
<gene>
    <name evidence="4" type="ORF">KMZ68_09010</name>
</gene>
<dbReference type="InterPro" id="IPR010987">
    <property type="entry name" value="Glutathione-S-Trfase_C-like"/>
</dbReference>